<evidence type="ECO:0000313" key="2">
    <source>
        <dbReference type="Proteomes" id="UP001489719"/>
    </source>
</evidence>
<sequence>MAMLFLSMACTGAFTTFASFFYLHPSGSCRRKLKASEIFVKEPYSTESLLSDALSAKYKVSITTDSLVSSYSYQNSPYVPSILIGTRAPGHKITVLVFSTVTMLGYAVFGILVVLGHVNDKISFLTTSVFFVSASFWAVLALFVISATMKSSFKEDDAVCATVYFNTTDQNWVASSDSVLFNSSERMQIAIKWKWTKEVWFQILLALQLWTSVLSWTRQNRERLPGIMTMVSIVCSQIFSVAALVSNIRRSASSVEVQLAYPVKEKDADNAGAVEFDPRKVARAFADQIAREAWNSPKEWPNDAAVYSDFAISGKYGGLVYGRIRAKGTSTDV</sequence>
<evidence type="ECO:0000313" key="1">
    <source>
        <dbReference type="EMBL" id="KAK9323691.1"/>
    </source>
</evidence>
<gene>
    <name evidence="1" type="ORF">V1517DRAFT_319575</name>
</gene>
<accession>A0ACC3TSG3</accession>
<comment type="caution">
    <text evidence="1">The sequence shown here is derived from an EMBL/GenBank/DDBJ whole genome shotgun (WGS) entry which is preliminary data.</text>
</comment>
<name>A0ACC3TSG3_9ASCO</name>
<reference evidence="2" key="1">
    <citation type="journal article" date="2024" name="Front. Bioeng. Biotechnol.">
        <title>Genome-scale model development and genomic sequencing of the oleaginous clade Lipomyces.</title>
        <authorList>
            <person name="Czajka J.J."/>
            <person name="Han Y."/>
            <person name="Kim J."/>
            <person name="Mondo S.J."/>
            <person name="Hofstad B.A."/>
            <person name="Robles A."/>
            <person name="Haridas S."/>
            <person name="Riley R."/>
            <person name="LaButti K."/>
            <person name="Pangilinan J."/>
            <person name="Andreopoulos W."/>
            <person name="Lipzen A."/>
            <person name="Yan J."/>
            <person name="Wang M."/>
            <person name="Ng V."/>
            <person name="Grigoriev I.V."/>
            <person name="Spatafora J.W."/>
            <person name="Magnuson J.K."/>
            <person name="Baker S.E."/>
            <person name="Pomraning K.R."/>
        </authorList>
    </citation>
    <scope>NUCLEOTIDE SEQUENCE [LARGE SCALE GENOMIC DNA]</scope>
    <source>
        <strain evidence="2">CBS 10300</strain>
    </source>
</reference>
<keyword evidence="2" id="KW-1185">Reference proteome</keyword>
<organism evidence="1 2">
    <name type="scientific">Lipomyces orientalis</name>
    <dbReference type="NCBI Taxonomy" id="1233043"/>
    <lineage>
        <taxon>Eukaryota</taxon>
        <taxon>Fungi</taxon>
        <taxon>Dikarya</taxon>
        <taxon>Ascomycota</taxon>
        <taxon>Saccharomycotina</taxon>
        <taxon>Lipomycetes</taxon>
        <taxon>Lipomycetales</taxon>
        <taxon>Lipomycetaceae</taxon>
        <taxon>Lipomyces</taxon>
    </lineage>
</organism>
<dbReference type="EMBL" id="MU970058">
    <property type="protein sequence ID" value="KAK9323691.1"/>
    <property type="molecule type" value="Genomic_DNA"/>
</dbReference>
<proteinExistence type="predicted"/>
<dbReference type="Proteomes" id="UP001489719">
    <property type="component" value="Unassembled WGS sequence"/>
</dbReference>
<protein>
    <submittedName>
        <fullName evidence="1">Uncharacterized protein</fullName>
    </submittedName>
</protein>